<comment type="caution">
    <text evidence="2">The sequence shown here is derived from an EMBL/GenBank/DDBJ whole genome shotgun (WGS) entry which is preliminary data.</text>
</comment>
<evidence type="ECO:0000313" key="2">
    <source>
        <dbReference type="EMBL" id="MFC0680281.1"/>
    </source>
</evidence>
<keyword evidence="1" id="KW-0472">Membrane</keyword>
<keyword evidence="3" id="KW-1185">Reference proteome</keyword>
<keyword evidence="1" id="KW-0812">Transmembrane</keyword>
<name>A0ABV6RU16_9GAMM</name>
<dbReference type="Proteomes" id="UP001589896">
    <property type="component" value="Unassembled WGS sequence"/>
</dbReference>
<keyword evidence="1" id="KW-1133">Transmembrane helix</keyword>
<gene>
    <name evidence="2" type="ORF">ACFFGH_20800</name>
</gene>
<feature type="transmembrane region" description="Helical" evidence="1">
    <location>
        <begin position="43"/>
        <end position="62"/>
    </location>
</feature>
<organism evidence="2 3">
    <name type="scientific">Lysobacter korlensis</name>
    <dbReference type="NCBI Taxonomy" id="553636"/>
    <lineage>
        <taxon>Bacteria</taxon>
        <taxon>Pseudomonadati</taxon>
        <taxon>Pseudomonadota</taxon>
        <taxon>Gammaproteobacteria</taxon>
        <taxon>Lysobacterales</taxon>
        <taxon>Lysobacteraceae</taxon>
        <taxon>Lysobacter</taxon>
    </lineage>
</organism>
<protein>
    <recommendedName>
        <fullName evidence="4">Cardiolipin synthase N-terminal domain-containing protein</fullName>
    </recommendedName>
</protein>
<reference evidence="2 3" key="1">
    <citation type="submission" date="2024-09" db="EMBL/GenBank/DDBJ databases">
        <authorList>
            <person name="Sun Q."/>
            <person name="Mori K."/>
        </authorList>
    </citation>
    <scope>NUCLEOTIDE SEQUENCE [LARGE SCALE GENOMIC DNA]</scope>
    <source>
        <strain evidence="2 3">KCTC 23076</strain>
    </source>
</reference>
<proteinExistence type="predicted"/>
<accession>A0ABV6RU16</accession>
<dbReference type="RefSeq" id="WP_386671879.1">
    <property type="nucleotide sequence ID" value="NZ_JBHLTG010000005.1"/>
</dbReference>
<evidence type="ECO:0000313" key="3">
    <source>
        <dbReference type="Proteomes" id="UP001589896"/>
    </source>
</evidence>
<dbReference type="EMBL" id="JBHLTG010000005">
    <property type="protein sequence ID" value="MFC0680281.1"/>
    <property type="molecule type" value="Genomic_DNA"/>
</dbReference>
<evidence type="ECO:0008006" key="4">
    <source>
        <dbReference type="Google" id="ProtNLM"/>
    </source>
</evidence>
<evidence type="ECO:0000256" key="1">
    <source>
        <dbReference type="SAM" id="Phobius"/>
    </source>
</evidence>
<sequence>MDSMVLLGLAGGAIALAGMLTIVIVAAGQVVLTPWLILPVRLMWIVVILGIPLLGALAWFMVGARTTRYDLYAAR</sequence>